<accession>A0A1I7EWB1</accession>
<keyword evidence="3" id="KW-1185">Reference proteome</keyword>
<dbReference type="Proteomes" id="UP000198817">
    <property type="component" value="Unassembled WGS sequence"/>
</dbReference>
<evidence type="ECO:0008006" key="4">
    <source>
        <dbReference type="Google" id="ProtNLM"/>
    </source>
</evidence>
<name>A0A1I7EWB1_9FIRM</name>
<feature type="transmembrane region" description="Helical" evidence="1">
    <location>
        <begin position="56"/>
        <end position="75"/>
    </location>
</feature>
<dbReference type="EMBL" id="FPBT01000001">
    <property type="protein sequence ID" value="SFU28223.1"/>
    <property type="molecule type" value="Genomic_DNA"/>
</dbReference>
<reference evidence="2 3" key="1">
    <citation type="submission" date="2016-10" db="EMBL/GenBank/DDBJ databases">
        <authorList>
            <person name="de Groot N.N."/>
        </authorList>
    </citation>
    <scope>NUCLEOTIDE SEQUENCE [LARGE SCALE GENOMIC DNA]</scope>
    <source>
        <strain evidence="2 3">KHGC13</strain>
    </source>
</reference>
<feature type="transmembrane region" description="Helical" evidence="1">
    <location>
        <begin position="188"/>
        <end position="206"/>
    </location>
</feature>
<gene>
    <name evidence="2" type="ORF">SAMN05216508_10151</name>
</gene>
<dbReference type="RefSeq" id="WP_090469092.1">
    <property type="nucleotide sequence ID" value="NZ_FOWF01000002.1"/>
</dbReference>
<evidence type="ECO:0000313" key="2">
    <source>
        <dbReference type="EMBL" id="SFU28223.1"/>
    </source>
</evidence>
<keyword evidence="1" id="KW-1133">Transmembrane helix</keyword>
<proteinExistence type="predicted"/>
<dbReference type="STRING" id="155865.SAMN05216515_10252"/>
<evidence type="ECO:0000256" key="1">
    <source>
        <dbReference type="SAM" id="Phobius"/>
    </source>
</evidence>
<organism evidence="2 3">
    <name type="scientific">Eubacterium pyruvativorans</name>
    <dbReference type="NCBI Taxonomy" id="155865"/>
    <lineage>
        <taxon>Bacteria</taxon>
        <taxon>Bacillati</taxon>
        <taxon>Bacillota</taxon>
        <taxon>Clostridia</taxon>
        <taxon>Eubacteriales</taxon>
        <taxon>Eubacteriaceae</taxon>
        <taxon>Eubacterium</taxon>
    </lineage>
</organism>
<sequence>MSDRKIKGFIQKWVPSYAVVPIACCLIVNTIGYFGVQLISGMLHFHDFSLPPDRRIPLVPAFVFVYVGAYAQWILGFLQCARDSRSLCYRYMSAEVTAKLVTILCFLVVPSTIIRPAVSGSGPAELLLRWIYMHDGPVNLFPSIHCLESWFCLRAAFAQKKTGRLYTFCMTVVTLLVFASVLLVRQHVIVDILGGIGVFELGMLLTRRRDFTAFYEKVSRRLDRAVRGRSRT</sequence>
<keyword evidence="1" id="KW-0472">Membrane</keyword>
<keyword evidence="1" id="KW-0812">Transmembrane</keyword>
<feature type="transmembrane region" description="Helical" evidence="1">
    <location>
        <begin position="164"/>
        <end position="182"/>
    </location>
</feature>
<evidence type="ECO:0000313" key="3">
    <source>
        <dbReference type="Proteomes" id="UP000198817"/>
    </source>
</evidence>
<protein>
    <recommendedName>
        <fullName evidence="4">PAP2 superfamily protein</fullName>
    </recommendedName>
</protein>
<dbReference type="AlphaFoldDB" id="A0A1I7EWB1"/>
<feature type="transmembrane region" description="Helical" evidence="1">
    <location>
        <begin position="12"/>
        <end position="36"/>
    </location>
</feature>
<dbReference type="OrthoDB" id="9790723at2"/>